<protein>
    <submittedName>
        <fullName evidence="1">Uncharacterized protein</fullName>
    </submittedName>
</protein>
<proteinExistence type="predicted"/>
<accession>A0AAD9H4Q4</accession>
<evidence type="ECO:0000313" key="1">
    <source>
        <dbReference type="EMBL" id="KAK2021469.1"/>
    </source>
</evidence>
<gene>
    <name evidence="1" type="ORF">LX32DRAFT_250638</name>
</gene>
<comment type="caution">
    <text evidence="1">The sequence shown here is derived from an EMBL/GenBank/DDBJ whole genome shotgun (WGS) entry which is preliminary data.</text>
</comment>
<organism evidence="1 2">
    <name type="scientific">Colletotrichum zoysiae</name>
    <dbReference type="NCBI Taxonomy" id="1216348"/>
    <lineage>
        <taxon>Eukaryota</taxon>
        <taxon>Fungi</taxon>
        <taxon>Dikarya</taxon>
        <taxon>Ascomycota</taxon>
        <taxon>Pezizomycotina</taxon>
        <taxon>Sordariomycetes</taxon>
        <taxon>Hypocreomycetidae</taxon>
        <taxon>Glomerellales</taxon>
        <taxon>Glomerellaceae</taxon>
        <taxon>Colletotrichum</taxon>
        <taxon>Colletotrichum graminicola species complex</taxon>
    </lineage>
</organism>
<dbReference type="Proteomes" id="UP001232148">
    <property type="component" value="Unassembled WGS sequence"/>
</dbReference>
<keyword evidence="2" id="KW-1185">Reference proteome</keyword>
<evidence type="ECO:0000313" key="2">
    <source>
        <dbReference type="Proteomes" id="UP001232148"/>
    </source>
</evidence>
<dbReference type="EMBL" id="MU843102">
    <property type="protein sequence ID" value="KAK2021469.1"/>
    <property type="molecule type" value="Genomic_DNA"/>
</dbReference>
<sequence length="144" mass="17109">MAQIRDEMSGCVGTRDAGLMMDQEAIIKKFVEDWCRFLMRNEQQGDRGGERGMQPATCGRCGNGWGGGGRGTRAEFWRRGRRRSVGGKCEMSCRKIMYRALRFGKEGMRKEQSVKVPNRARRRWSCWWWWWWWWWCKGKARKVC</sequence>
<reference evidence="1" key="1">
    <citation type="submission" date="2021-06" db="EMBL/GenBank/DDBJ databases">
        <title>Comparative genomics, transcriptomics and evolutionary studies reveal genomic signatures of adaptation to plant cell wall in hemibiotrophic fungi.</title>
        <authorList>
            <consortium name="DOE Joint Genome Institute"/>
            <person name="Baroncelli R."/>
            <person name="Diaz J.F."/>
            <person name="Benocci T."/>
            <person name="Peng M."/>
            <person name="Battaglia E."/>
            <person name="Haridas S."/>
            <person name="Andreopoulos W."/>
            <person name="Labutti K."/>
            <person name="Pangilinan J."/>
            <person name="Floch G.L."/>
            <person name="Makela M.R."/>
            <person name="Henrissat B."/>
            <person name="Grigoriev I.V."/>
            <person name="Crouch J.A."/>
            <person name="De Vries R.P."/>
            <person name="Sukno S.A."/>
            <person name="Thon M.R."/>
        </authorList>
    </citation>
    <scope>NUCLEOTIDE SEQUENCE</scope>
    <source>
        <strain evidence="1">MAFF235873</strain>
    </source>
</reference>
<dbReference type="AlphaFoldDB" id="A0AAD9H4Q4"/>
<name>A0AAD9H4Q4_9PEZI</name>